<accession>A0A6L2KG86</accession>
<organism evidence="1">
    <name type="scientific">Tanacetum cinerariifolium</name>
    <name type="common">Dalmatian daisy</name>
    <name type="synonym">Chrysanthemum cinerariifolium</name>
    <dbReference type="NCBI Taxonomy" id="118510"/>
    <lineage>
        <taxon>Eukaryota</taxon>
        <taxon>Viridiplantae</taxon>
        <taxon>Streptophyta</taxon>
        <taxon>Embryophyta</taxon>
        <taxon>Tracheophyta</taxon>
        <taxon>Spermatophyta</taxon>
        <taxon>Magnoliopsida</taxon>
        <taxon>eudicotyledons</taxon>
        <taxon>Gunneridae</taxon>
        <taxon>Pentapetalae</taxon>
        <taxon>asterids</taxon>
        <taxon>campanulids</taxon>
        <taxon>Asterales</taxon>
        <taxon>Asteraceae</taxon>
        <taxon>Asteroideae</taxon>
        <taxon>Anthemideae</taxon>
        <taxon>Anthemidinae</taxon>
        <taxon>Tanacetum</taxon>
    </lineage>
</organism>
<comment type="caution">
    <text evidence="1">The sequence shown here is derived from an EMBL/GenBank/DDBJ whole genome shotgun (WGS) entry which is preliminary data.</text>
</comment>
<sequence length="197" mass="21781">MSKERHVDNERIGRVARDVWRDLMLMRNNYILDHFASILHYVDQSKFAYLAYEPPNVPPYPYPYVPYPHPYTHYPDTGSPSFGGDHYGAHGDSYHAVSIVSSSSYEIGGSSAGFNGDDFNRIVHSKDYVESDEDEILGERCGGNGGSMSRVGERKVDVMGGMGGVLLAIRLMVLNDSRGDRGLVVEGGSSARESRKA</sequence>
<proteinExistence type="predicted"/>
<dbReference type="AlphaFoldDB" id="A0A6L2KG86"/>
<reference evidence="1" key="1">
    <citation type="journal article" date="2019" name="Sci. Rep.">
        <title>Draft genome of Tanacetum cinerariifolium, the natural source of mosquito coil.</title>
        <authorList>
            <person name="Yamashiro T."/>
            <person name="Shiraishi A."/>
            <person name="Satake H."/>
            <person name="Nakayama K."/>
        </authorList>
    </citation>
    <scope>NUCLEOTIDE SEQUENCE</scope>
</reference>
<name>A0A6L2KG86_TANCI</name>
<evidence type="ECO:0000313" key="1">
    <source>
        <dbReference type="EMBL" id="GEU47737.1"/>
    </source>
</evidence>
<dbReference type="EMBL" id="BKCJ010002316">
    <property type="protein sequence ID" value="GEU47737.1"/>
    <property type="molecule type" value="Genomic_DNA"/>
</dbReference>
<protein>
    <submittedName>
        <fullName evidence="1">Uncharacterized protein</fullName>
    </submittedName>
</protein>
<gene>
    <name evidence="1" type="ORF">Tci_019715</name>
</gene>